<evidence type="ECO:0000313" key="2">
    <source>
        <dbReference type="Proteomes" id="UP000229740"/>
    </source>
</evidence>
<gene>
    <name evidence="1" type="ORF">CSB45_03010</name>
</gene>
<protein>
    <recommendedName>
        <fullName evidence="3">DUF1573 domain-containing protein</fullName>
    </recommendedName>
</protein>
<sequence length="155" mass="17014">MKLPDGNEVPPGGEIRVAVTIRTRARRRSNRQVIKVESNDPQHAAFSLTVHTNVLVDVDVVPNRVLRFRGENAKYASVILKNYSGNSVELLGIDSSLPSINVSLSSMTIPPDGEVLLQAELLPDTPKGLLSGWLNIKTTLESLPLIQVRIWGNIK</sequence>
<name>A0A2G6E9S8_9BACT</name>
<evidence type="ECO:0008006" key="3">
    <source>
        <dbReference type="Google" id="ProtNLM"/>
    </source>
</evidence>
<accession>A0A2G6E9S8</accession>
<evidence type="ECO:0000313" key="1">
    <source>
        <dbReference type="EMBL" id="PID58528.1"/>
    </source>
</evidence>
<reference evidence="1 2" key="1">
    <citation type="submission" date="2017-10" db="EMBL/GenBank/DDBJ databases">
        <title>Novel microbial diversity and functional potential in the marine mammal oral microbiome.</title>
        <authorList>
            <person name="Dudek N.K."/>
            <person name="Sun C.L."/>
            <person name="Burstein D."/>
            <person name="Kantor R.S."/>
            <person name="Aliaga Goltsman D.S."/>
            <person name="Bik E.M."/>
            <person name="Thomas B.C."/>
            <person name="Banfield J.F."/>
            <person name="Relman D.A."/>
        </authorList>
    </citation>
    <scope>NUCLEOTIDE SEQUENCE [LARGE SCALE GENOMIC DNA]</scope>
    <source>
        <strain evidence="1">DOLZORAL124_49_17</strain>
    </source>
</reference>
<proteinExistence type="predicted"/>
<comment type="caution">
    <text evidence="1">The sequence shown here is derived from an EMBL/GenBank/DDBJ whole genome shotgun (WGS) entry which is preliminary data.</text>
</comment>
<dbReference type="AlphaFoldDB" id="A0A2G6E9S8"/>
<dbReference type="EMBL" id="PDPS01000022">
    <property type="protein sequence ID" value="PID58528.1"/>
    <property type="molecule type" value="Genomic_DNA"/>
</dbReference>
<dbReference type="Proteomes" id="UP000229740">
    <property type="component" value="Unassembled WGS sequence"/>
</dbReference>
<organism evidence="1 2">
    <name type="scientific">candidate division KSB3 bacterium</name>
    <dbReference type="NCBI Taxonomy" id="2044937"/>
    <lineage>
        <taxon>Bacteria</taxon>
        <taxon>candidate division KSB3</taxon>
    </lineage>
</organism>